<proteinExistence type="predicted"/>
<dbReference type="InterPro" id="IPR001375">
    <property type="entry name" value="Peptidase_S9_cat"/>
</dbReference>
<dbReference type="PANTHER" id="PTHR11731">
    <property type="entry name" value="PROTEASE FAMILY S9B,C DIPEPTIDYL-PEPTIDASE IV-RELATED"/>
    <property type="match status" value="1"/>
</dbReference>
<dbReference type="GO" id="GO:0004177">
    <property type="term" value="F:aminopeptidase activity"/>
    <property type="evidence" value="ECO:0007669"/>
    <property type="project" value="UniProtKB-KW"/>
</dbReference>
<keyword evidence="3" id="KW-0645">Protease</keyword>
<protein>
    <submittedName>
        <fullName evidence="16">Uncharacterized protein</fullName>
    </submittedName>
</protein>
<evidence type="ECO:0000256" key="6">
    <source>
        <dbReference type="ARBA" id="ARBA00022825"/>
    </source>
</evidence>
<feature type="transmembrane region" description="Helical" evidence="13">
    <location>
        <begin position="45"/>
        <end position="66"/>
    </location>
</feature>
<evidence type="ECO:0000259" key="15">
    <source>
        <dbReference type="Pfam" id="PF00930"/>
    </source>
</evidence>
<evidence type="ECO:0000256" key="10">
    <source>
        <dbReference type="ARBA" id="ARBA00023180"/>
    </source>
</evidence>
<keyword evidence="5" id="KW-0378">Hydrolase</keyword>
<name>A0A7R8W885_9CRUS</name>
<reference evidence="16" key="1">
    <citation type="submission" date="2020-11" db="EMBL/GenBank/DDBJ databases">
        <authorList>
            <person name="Tran Van P."/>
        </authorList>
    </citation>
    <scope>NUCLEOTIDE SEQUENCE</scope>
</reference>
<dbReference type="InterPro" id="IPR029058">
    <property type="entry name" value="AB_hydrolase_fold"/>
</dbReference>
<evidence type="ECO:0000256" key="9">
    <source>
        <dbReference type="ARBA" id="ARBA00023136"/>
    </source>
</evidence>
<gene>
    <name evidence="16" type="ORF">CTOB1V02_LOCUS4676</name>
</gene>
<organism evidence="16">
    <name type="scientific">Cyprideis torosa</name>
    <dbReference type="NCBI Taxonomy" id="163714"/>
    <lineage>
        <taxon>Eukaryota</taxon>
        <taxon>Metazoa</taxon>
        <taxon>Ecdysozoa</taxon>
        <taxon>Arthropoda</taxon>
        <taxon>Crustacea</taxon>
        <taxon>Oligostraca</taxon>
        <taxon>Ostracoda</taxon>
        <taxon>Podocopa</taxon>
        <taxon>Podocopida</taxon>
        <taxon>Cytherocopina</taxon>
        <taxon>Cytheroidea</taxon>
        <taxon>Cytherideidae</taxon>
        <taxon>Cyprideis</taxon>
    </lineage>
</organism>
<feature type="region of interest" description="Disordered" evidence="12">
    <location>
        <begin position="1"/>
        <end position="21"/>
    </location>
</feature>
<dbReference type="GO" id="GO:0005886">
    <property type="term" value="C:plasma membrane"/>
    <property type="evidence" value="ECO:0007669"/>
    <property type="project" value="TreeGrafter"/>
</dbReference>
<evidence type="ECO:0000256" key="8">
    <source>
        <dbReference type="ARBA" id="ARBA00022989"/>
    </source>
</evidence>
<evidence type="ECO:0000256" key="4">
    <source>
        <dbReference type="ARBA" id="ARBA00022692"/>
    </source>
</evidence>
<dbReference type="SUPFAM" id="SSF82171">
    <property type="entry name" value="DPP6 N-terminal domain-like"/>
    <property type="match status" value="1"/>
</dbReference>
<keyword evidence="7" id="KW-0735">Signal-anchor</keyword>
<dbReference type="PANTHER" id="PTHR11731:SF200">
    <property type="entry name" value="DIPEPTIDYL PEPTIDASE 10, ISOFORM B"/>
    <property type="match status" value="1"/>
</dbReference>
<evidence type="ECO:0000256" key="7">
    <source>
        <dbReference type="ARBA" id="ARBA00022968"/>
    </source>
</evidence>
<evidence type="ECO:0000256" key="13">
    <source>
        <dbReference type="SAM" id="Phobius"/>
    </source>
</evidence>
<dbReference type="Gene3D" id="3.40.50.1820">
    <property type="entry name" value="alpha/beta hydrolase"/>
    <property type="match status" value="1"/>
</dbReference>
<evidence type="ECO:0000313" key="16">
    <source>
        <dbReference type="EMBL" id="CAD7226761.1"/>
    </source>
</evidence>
<evidence type="ECO:0000256" key="2">
    <source>
        <dbReference type="ARBA" id="ARBA00022438"/>
    </source>
</evidence>
<evidence type="ECO:0000256" key="3">
    <source>
        <dbReference type="ARBA" id="ARBA00022670"/>
    </source>
</evidence>
<dbReference type="SUPFAM" id="SSF53474">
    <property type="entry name" value="alpha/beta-Hydrolases"/>
    <property type="match status" value="1"/>
</dbReference>
<accession>A0A7R8W885</accession>
<dbReference type="InterPro" id="IPR002469">
    <property type="entry name" value="Peptidase_S9B_N"/>
</dbReference>
<keyword evidence="9 13" id="KW-0472">Membrane</keyword>
<dbReference type="EMBL" id="OB660924">
    <property type="protein sequence ID" value="CAD7226761.1"/>
    <property type="molecule type" value="Genomic_DNA"/>
</dbReference>
<evidence type="ECO:0000256" key="12">
    <source>
        <dbReference type="SAM" id="MobiDB-lite"/>
    </source>
</evidence>
<evidence type="ECO:0000256" key="11">
    <source>
        <dbReference type="ARBA" id="ARBA00037847"/>
    </source>
</evidence>
<dbReference type="GO" id="GO:0006508">
    <property type="term" value="P:proteolysis"/>
    <property type="evidence" value="ECO:0007669"/>
    <property type="project" value="UniProtKB-KW"/>
</dbReference>
<keyword evidence="4 13" id="KW-0812">Transmembrane</keyword>
<evidence type="ECO:0000259" key="14">
    <source>
        <dbReference type="Pfam" id="PF00326"/>
    </source>
</evidence>
<dbReference type="Gene3D" id="2.140.10.30">
    <property type="entry name" value="Dipeptidylpeptidase IV, N-terminal domain"/>
    <property type="match status" value="2"/>
</dbReference>
<evidence type="ECO:0000256" key="5">
    <source>
        <dbReference type="ARBA" id="ARBA00022801"/>
    </source>
</evidence>
<comment type="subcellular location">
    <subcellularLocation>
        <location evidence="11">Endomembrane system</location>
        <topology evidence="11">Single-pass membrane protein</topology>
    </subcellularLocation>
    <subcellularLocation>
        <location evidence="1">Membrane</location>
        <topology evidence="1">Single-pass type II membrane protein</topology>
    </subcellularLocation>
</comment>
<feature type="domain" description="Peptidase S9 prolyl oligopeptidase catalytic" evidence="14">
    <location>
        <begin position="1167"/>
        <end position="1325"/>
    </location>
</feature>
<feature type="domain" description="Dipeptidylpeptidase IV N-terminal" evidence="15">
    <location>
        <begin position="676"/>
        <end position="1040"/>
    </location>
</feature>
<feature type="compositionally biased region" description="Basic and acidic residues" evidence="12">
    <location>
        <begin position="1"/>
        <end position="16"/>
    </location>
</feature>
<dbReference type="GO" id="GO:0008236">
    <property type="term" value="F:serine-type peptidase activity"/>
    <property type="evidence" value="ECO:0007669"/>
    <property type="project" value="UniProtKB-KW"/>
</dbReference>
<keyword evidence="6" id="KW-0720">Serine protease</keyword>
<dbReference type="InterPro" id="IPR050278">
    <property type="entry name" value="Serine_Prot_S9B/DPPIV"/>
</dbReference>
<keyword evidence="2" id="KW-0031">Aminopeptidase</keyword>
<dbReference type="Pfam" id="PF00930">
    <property type="entry name" value="DPPIV_N"/>
    <property type="match status" value="1"/>
</dbReference>
<dbReference type="Pfam" id="PF00326">
    <property type="entry name" value="Peptidase_S9"/>
    <property type="match status" value="1"/>
</dbReference>
<dbReference type="GO" id="GO:0012505">
    <property type="term" value="C:endomembrane system"/>
    <property type="evidence" value="ECO:0007669"/>
    <property type="project" value="UniProtKB-SubCell"/>
</dbReference>
<sequence>MTETKGDKAPNEKSNGDSKTAAFPLKQTVPISEEPDEQQYNWRGIFISAFVISTILCLVMISVAILTPEERESLAGPRIALWDAIDFIRFNPSHFNGTWVSRTQFVYRLYGKGVCVFHENNLTSTLLVSERIFRQFNADHYVISPSLKFILLLYEIEKSGFQLNAPLLPKSAFQLNAPLLSKSGFQLNAPLLPKSGFQLNAPLLPKSAFQLNAPLLPKSGFQLNTRLLPKSGFQLNAPLLPKSGFQLNTPLLPKSAFQLNAPLLPKSGFQLNAPLLPKSGFQLNAPLLPKSGFQLNAPLLPKSAFQLNAPLLPKSGFQLNAPLLPKSGFQLNAPLLPKSGFQLNAPLLPKSGFQLNAPLLPKSAFQLNAPLLPKSGFQLNAPLLPKSGFQLNAPLLPKSGFQLNAPLLPKSGFQLNAPLLPKSAFQLNAPLLPKSGFQLNAPLLPKSAFQLNAPLLPKSGFQLNAPLLPKSGFQLNAPLLPKSGFQLNAPLLPKSGFQLKATLLPKSGFQLKAPLLRNPGFQLNTPLLLKSGFQLKATLLPKSGFQLKATLLPKSGFQLNAPLLPKSGFQLNPPLLRKSGFQLNAPLLRNPGFQLNTPLLPKSGFQLNAPLLPKSGFQLNAPLLRNPGFQLNTPLLPKSGFQLKATLLPKSAFQLKAPLLPKSGFQLKAPVRRTNKKVEDEMEPPPLQWAGWTVQDGLIFVQDNNVFFLHDVGLGHVQQMTFSGIQGLHFNGVPDLAYQGHIMARDNAIWMSPEAPVLLFASFDDTEVPKLMIQAASLQQGQTMPTHSPRYPKMDTPLPSVSLWFIDASRSPANQPVFLKQPQRVRERAPVLLDAVWLDMDNAYTAWSNQGSSLLVLTKCQGKSWYCHEIFVEENQSHEGGFQATIGYYPSLIPSVSGEAVVFLTSQPFGGLGELRVAYFKGGRRWSYVLNPSYEDVVHLIAWDQRRGRIYYVSRGPRGERHIRWIPYGAVTEFRRTEASRCLSCGLTSEDTQSEDFPAQTASDGVNQTTARPIPCMSYEGAFNPSYEYVVLDCRGPGIPTQTLFRIGGDNDRLKKLVTLETNQELLSEFENLSLPHREWIRLDLGSGSSSEVEVLLPPGMRLTDEAQVPLVIQMGKLPSESPVPWDFRVTWGDYLASNLDMMYARINIETPATTNDGLTINRLNVRNHIAAVRLLVDSLPLVNRSSVAVLGWGVGGYLALETLATFTRKDVKCGISVAPVTAWTHANSFLAGRIFGPLTPETRLDYINASLLHRGNNFKTRHLLMVHGTRDLYVPLEHSIMFSHTLTKAGVYYEQLFYPDAGHLLQDVLFHFYSSAEIYLRNCFNSGRELEFEDIVYTQHDHKVRKKHKKPWNKFDFF</sequence>
<evidence type="ECO:0000256" key="1">
    <source>
        <dbReference type="ARBA" id="ARBA00004606"/>
    </source>
</evidence>
<keyword evidence="8 13" id="KW-1133">Transmembrane helix</keyword>
<keyword evidence="10" id="KW-0325">Glycoprotein</keyword>
<dbReference type="OrthoDB" id="16520at2759"/>
<dbReference type="GO" id="GO:0008239">
    <property type="term" value="F:dipeptidyl-peptidase activity"/>
    <property type="evidence" value="ECO:0007669"/>
    <property type="project" value="TreeGrafter"/>
</dbReference>